<feature type="transmembrane region" description="Helical" evidence="2">
    <location>
        <begin position="36"/>
        <end position="55"/>
    </location>
</feature>
<feature type="region of interest" description="Disordered" evidence="1">
    <location>
        <begin position="133"/>
        <end position="157"/>
    </location>
</feature>
<dbReference type="RefSeq" id="WP_036954658.1">
    <property type="nucleotide sequence ID" value="NZ_BAABIH010000013.1"/>
</dbReference>
<feature type="compositionally biased region" description="Basic and acidic residues" evidence="1">
    <location>
        <begin position="1"/>
        <end position="10"/>
    </location>
</feature>
<organism evidence="3 4">
    <name type="scientific">Luteimicrobium xylanilyticum</name>
    <dbReference type="NCBI Taxonomy" id="1133546"/>
    <lineage>
        <taxon>Bacteria</taxon>
        <taxon>Bacillati</taxon>
        <taxon>Actinomycetota</taxon>
        <taxon>Actinomycetes</taxon>
        <taxon>Micrococcales</taxon>
        <taxon>Luteimicrobium</taxon>
    </lineage>
</organism>
<evidence type="ECO:0000256" key="2">
    <source>
        <dbReference type="SAM" id="Phobius"/>
    </source>
</evidence>
<dbReference type="AlphaFoldDB" id="A0A5P9Q973"/>
<protein>
    <submittedName>
        <fullName evidence="3">Uncharacterized protein</fullName>
    </submittedName>
</protein>
<keyword evidence="2" id="KW-0812">Transmembrane</keyword>
<gene>
    <name evidence="3" type="ORF">KDY119_00457</name>
</gene>
<evidence type="ECO:0000256" key="1">
    <source>
        <dbReference type="SAM" id="MobiDB-lite"/>
    </source>
</evidence>
<keyword evidence="4" id="KW-1185">Reference proteome</keyword>
<accession>A0A5P9Q973</accession>
<proteinExistence type="predicted"/>
<reference evidence="3 4" key="1">
    <citation type="submission" date="2019-10" db="EMBL/GenBank/DDBJ databases">
        <title>Genome sequence of Luteimicrobium xylanilyticum HY-24.</title>
        <authorList>
            <person name="Kim D.Y."/>
            <person name="Park H.-Y."/>
        </authorList>
    </citation>
    <scope>NUCLEOTIDE SEQUENCE [LARGE SCALE GENOMIC DNA]</scope>
    <source>
        <strain evidence="3 4">HY-24</strain>
    </source>
</reference>
<dbReference type="EMBL" id="CP045529">
    <property type="protein sequence ID" value="QFU96965.1"/>
    <property type="molecule type" value="Genomic_DNA"/>
</dbReference>
<dbReference type="Proteomes" id="UP000326702">
    <property type="component" value="Chromosome"/>
</dbReference>
<name>A0A5P9Q973_9MICO</name>
<evidence type="ECO:0000313" key="3">
    <source>
        <dbReference type="EMBL" id="QFU96965.1"/>
    </source>
</evidence>
<evidence type="ECO:0000313" key="4">
    <source>
        <dbReference type="Proteomes" id="UP000326702"/>
    </source>
</evidence>
<feature type="region of interest" description="Disordered" evidence="1">
    <location>
        <begin position="1"/>
        <end position="28"/>
    </location>
</feature>
<dbReference type="KEGG" id="lxl:KDY119_00457"/>
<keyword evidence="2" id="KW-1133">Transmembrane helix</keyword>
<sequence length="249" mass="26413">MIRRRDRGDSTVEVVVDDPDDATSASPPARRIKHPWRWTTALVVVVALALAAVQWQRLGRDVDVVDAGVGWTDAPVLMCSGGSRAAVQEARPDRTGEEDVTHLADDPHDVVTLTNRGRWPVTLRLTDARRGAFEADSVGRTPTPTTATPDEPNGLPTPTATTITDEVSVTAGSSVRLRLVYPVLTITGEGTGTARMDSIGLRVTSLGVTTTQVVTLALPLYTWVTGTGAATGQASPLILAEEICAEPTD</sequence>
<keyword evidence="2" id="KW-0472">Membrane</keyword>